<accession>A0A0C3D641</accession>
<dbReference type="PANTHER" id="PTHR14614">
    <property type="entry name" value="HEPATOCELLULAR CARCINOMA-ASSOCIATED ANTIGEN"/>
    <property type="match status" value="1"/>
</dbReference>
<dbReference type="InParanoid" id="A0A0C3D641"/>
<dbReference type="Proteomes" id="UP000053989">
    <property type="component" value="Unassembled WGS sequence"/>
</dbReference>
<sequence>MSPIHPPTAHLPPIAKIVAYTSAQLLDALLYLRLLYNPEVRGSRRIRAREVRPTKSHGSDDSDAIQLIRSDTFERSYAVRWLIALISRMEDIQEPTPDTQACSASALEQPVHPEVLIQHAAALLAVCAGVAAAGTVQRIFSFESDEAGRIEIPLKDIPLENHDYTSVGGQTWGGACVLAEMIVEHPARFGLGDTSPVGNDDRLGRGDLRILELGAGTGLVGLTVAKLLAALGNRWATVVSTDFHPSILANLKANIDANFPARNDDGMITIVSHFLDWANFPVSASTPDVLSDPFDIVLGADIIYEVEHATWIKNCLKRLLRYPSDSLTTSLFHLVIPLRSTHAFESSTIESVFQWENHVEPVILSKESIFCEAHGDIGNDVVEYVYYRIGFPESQPLA</sequence>
<reference evidence="2" key="2">
    <citation type="submission" date="2015-01" db="EMBL/GenBank/DDBJ databases">
        <title>Evolutionary Origins and Diversification of the Mycorrhizal Mutualists.</title>
        <authorList>
            <consortium name="DOE Joint Genome Institute"/>
            <consortium name="Mycorrhizal Genomics Consortium"/>
            <person name="Kohler A."/>
            <person name="Kuo A."/>
            <person name="Nagy L.G."/>
            <person name="Floudas D."/>
            <person name="Copeland A."/>
            <person name="Barry K.W."/>
            <person name="Cichocki N."/>
            <person name="Veneault-Fourrey C."/>
            <person name="LaButti K."/>
            <person name="Lindquist E.A."/>
            <person name="Lipzen A."/>
            <person name="Lundell T."/>
            <person name="Morin E."/>
            <person name="Murat C."/>
            <person name="Riley R."/>
            <person name="Ohm R."/>
            <person name="Sun H."/>
            <person name="Tunlid A."/>
            <person name="Henrissat B."/>
            <person name="Grigoriev I.V."/>
            <person name="Hibbett D.S."/>
            <person name="Martin F."/>
        </authorList>
    </citation>
    <scope>NUCLEOTIDE SEQUENCE [LARGE SCALE GENOMIC DNA]</scope>
    <source>
        <strain evidence="2">Foug A</strain>
    </source>
</reference>
<evidence type="ECO:0000313" key="2">
    <source>
        <dbReference type="Proteomes" id="UP000053989"/>
    </source>
</evidence>
<dbReference type="InterPro" id="IPR019410">
    <property type="entry name" value="Methyltransf_16"/>
</dbReference>
<organism evidence="1 2">
    <name type="scientific">Scleroderma citrinum Foug A</name>
    <dbReference type="NCBI Taxonomy" id="1036808"/>
    <lineage>
        <taxon>Eukaryota</taxon>
        <taxon>Fungi</taxon>
        <taxon>Dikarya</taxon>
        <taxon>Basidiomycota</taxon>
        <taxon>Agaricomycotina</taxon>
        <taxon>Agaricomycetes</taxon>
        <taxon>Agaricomycetidae</taxon>
        <taxon>Boletales</taxon>
        <taxon>Sclerodermatineae</taxon>
        <taxon>Sclerodermataceae</taxon>
        <taxon>Scleroderma</taxon>
    </lineage>
</organism>
<dbReference type="STRING" id="1036808.A0A0C3D641"/>
<dbReference type="OrthoDB" id="433955at2759"/>
<name>A0A0C3D641_9AGAM</name>
<reference evidence="1 2" key="1">
    <citation type="submission" date="2014-04" db="EMBL/GenBank/DDBJ databases">
        <authorList>
            <consortium name="DOE Joint Genome Institute"/>
            <person name="Kuo A."/>
            <person name="Kohler A."/>
            <person name="Nagy L.G."/>
            <person name="Floudas D."/>
            <person name="Copeland A."/>
            <person name="Barry K.W."/>
            <person name="Cichocki N."/>
            <person name="Veneault-Fourrey C."/>
            <person name="LaButti K."/>
            <person name="Lindquist E.A."/>
            <person name="Lipzen A."/>
            <person name="Lundell T."/>
            <person name="Morin E."/>
            <person name="Murat C."/>
            <person name="Sun H."/>
            <person name="Tunlid A."/>
            <person name="Henrissat B."/>
            <person name="Grigoriev I.V."/>
            <person name="Hibbett D.S."/>
            <person name="Martin F."/>
            <person name="Nordberg H.P."/>
            <person name="Cantor M.N."/>
            <person name="Hua S.X."/>
        </authorList>
    </citation>
    <scope>NUCLEOTIDE SEQUENCE [LARGE SCALE GENOMIC DNA]</scope>
    <source>
        <strain evidence="1 2">Foug A</strain>
    </source>
</reference>
<dbReference type="Gene3D" id="3.40.50.150">
    <property type="entry name" value="Vaccinia Virus protein VP39"/>
    <property type="match status" value="1"/>
</dbReference>
<dbReference type="PANTHER" id="PTHR14614:SF147">
    <property type="entry name" value="S-ADENOSYLMETHIONINE-DEPENDENT METHYLTRANSFERASE OF THE SEVEN BETA-STRAND FAMILY"/>
    <property type="match status" value="1"/>
</dbReference>
<keyword evidence="2" id="KW-1185">Reference proteome</keyword>
<dbReference type="EMBL" id="KN822251">
    <property type="protein sequence ID" value="KIM51556.1"/>
    <property type="molecule type" value="Genomic_DNA"/>
</dbReference>
<dbReference type="GO" id="GO:0008757">
    <property type="term" value="F:S-adenosylmethionine-dependent methyltransferase activity"/>
    <property type="evidence" value="ECO:0007669"/>
    <property type="project" value="UniProtKB-ARBA"/>
</dbReference>
<dbReference type="InterPro" id="IPR029063">
    <property type="entry name" value="SAM-dependent_MTases_sf"/>
</dbReference>
<dbReference type="FunCoup" id="A0A0C3D641">
    <property type="interactions" value="28"/>
</dbReference>
<protein>
    <submittedName>
        <fullName evidence="1">Uncharacterized protein</fullName>
    </submittedName>
</protein>
<evidence type="ECO:0000313" key="1">
    <source>
        <dbReference type="EMBL" id="KIM51556.1"/>
    </source>
</evidence>
<proteinExistence type="predicted"/>
<dbReference type="AlphaFoldDB" id="A0A0C3D641"/>
<dbReference type="Pfam" id="PF10294">
    <property type="entry name" value="Methyltransf_16"/>
    <property type="match status" value="1"/>
</dbReference>
<gene>
    <name evidence="1" type="ORF">SCLCIDRAFT_1224398</name>
</gene>
<dbReference type="SUPFAM" id="SSF53335">
    <property type="entry name" value="S-adenosyl-L-methionine-dependent methyltransferases"/>
    <property type="match status" value="1"/>
</dbReference>
<dbReference type="HOGENOM" id="CLU_030437_0_0_1"/>